<dbReference type="OrthoDB" id="6195986at2"/>
<keyword evidence="3" id="KW-1185">Reference proteome</keyword>
<proteinExistence type="predicted"/>
<reference evidence="2 3" key="1">
    <citation type="submission" date="2014-06" db="EMBL/GenBank/DDBJ databases">
        <title>Whole Genome Sequences of Three Symbiotic Endozoicomonas Bacteria.</title>
        <authorList>
            <person name="Neave M.J."/>
            <person name="Apprill A."/>
            <person name="Voolstra C.R."/>
        </authorList>
    </citation>
    <scope>NUCLEOTIDE SEQUENCE [LARGE SCALE GENOMIC DNA]</scope>
    <source>
        <strain evidence="2 3">DSM 25634</strain>
    </source>
</reference>
<dbReference type="AlphaFoldDB" id="A0A081N6N2"/>
<protein>
    <recommendedName>
        <fullName evidence="4">Lipoprotein</fullName>
    </recommendedName>
</protein>
<evidence type="ECO:0000313" key="2">
    <source>
        <dbReference type="EMBL" id="KEQ14105.1"/>
    </source>
</evidence>
<accession>A0A081N6N2</accession>
<dbReference type="RefSeq" id="WP_034841990.1">
    <property type="nucleotide sequence ID" value="NZ_JOKH01000008.1"/>
</dbReference>
<feature type="chain" id="PRO_5001760560" description="Lipoprotein" evidence="1">
    <location>
        <begin position="21"/>
        <end position="141"/>
    </location>
</feature>
<dbReference type="Proteomes" id="UP000028073">
    <property type="component" value="Unassembled WGS sequence"/>
</dbReference>
<evidence type="ECO:0000256" key="1">
    <source>
        <dbReference type="SAM" id="SignalP"/>
    </source>
</evidence>
<evidence type="ECO:0000313" key="3">
    <source>
        <dbReference type="Proteomes" id="UP000028073"/>
    </source>
</evidence>
<keyword evidence="1" id="KW-0732">Signal</keyword>
<name>A0A081N6N2_9GAMM</name>
<comment type="caution">
    <text evidence="2">The sequence shown here is derived from an EMBL/GenBank/DDBJ whole genome shotgun (WGS) entry which is preliminary data.</text>
</comment>
<dbReference type="EMBL" id="JOKH01000008">
    <property type="protein sequence ID" value="KEQ14105.1"/>
    <property type="molecule type" value="Genomic_DNA"/>
</dbReference>
<gene>
    <name evidence="2" type="ORF">GZ78_26165</name>
</gene>
<sequence>MTIIARFLSLLLVAVLSGCASDYKTSSPLIETRTYAGVDAVPDPVLEQTLELEKQGILSNVAVMESFPVQITATGPVRVLECISNPGGTWVPAHNECEGMNQTTCEQLGGDFNECASACRHQTDAMICFQVCVPICTFTSQ</sequence>
<evidence type="ECO:0008006" key="4">
    <source>
        <dbReference type="Google" id="ProtNLM"/>
    </source>
</evidence>
<feature type="signal peptide" evidence="1">
    <location>
        <begin position="1"/>
        <end position="20"/>
    </location>
</feature>
<organism evidence="2 3">
    <name type="scientific">Endozoicomonas numazuensis</name>
    <dbReference type="NCBI Taxonomy" id="1137799"/>
    <lineage>
        <taxon>Bacteria</taxon>
        <taxon>Pseudomonadati</taxon>
        <taxon>Pseudomonadota</taxon>
        <taxon>Gammaproteobacteria</taxon>
        <taxon>Oceanospirillales</taxon>
        <taxon>Endozoicomonadaceae</taxon>
        <taxon>Endozoicomonas</taxon>
    </lineage>
</organism>
<dbReference type="PROSITE" id="PS51257">
    <property type="entry name" value="PROKAR_LIPOPROTEIN"/>
    <property type="match status" value="1"/>
</dbReference>